<evidence type="ECO:0000313" key="4">
    <source>
        <dbReference type="EMBL" id="SUB56564.1"/>
    </source>
</evidence>
<proteinExistence type="inferred from homology"/>
<dbReference type="OrthoDB" id="9783470at2"/>
<dbReference type="Pfam" id="PF00881">
    <property type="entry name" value="Nitroreductase"/>
    <property type="match status" value="2"/>
</dbReference>
<evidence type="ECO:0000256" key="1">
    <source>
        <dbReference type="ARBA" id="ARBA00007118"/>
    </source>
</evidence>
<dbReference type="STRING" id="1122949.GCA_000378725_00905"/>
<protein>
    <submittedName>
        <fullName evidence="4">F420-0--gamma-glutamyl ligase</fullName>
    </submittedName>
</protein>
<name>A0A379C2T9_9FIRM</name>
<evidence type="ECO:0000259" key="3">
    <source>
        <dbReference type="Pfam" id="PF00881"/>
    </source>
</evidence>
<evidence type="ECO:0000313" key="5">
    <source>
        <dbReference type="Proteomes" id="UP000255517"/>
    </source>
</evidence>
<dbReference type="RefSeq" id="WP_019034718.1">
    <property type="nucleotide sequence ID" value="NZ_UGSZ01000001.1"/>
</dbReference>
<accession>A0A379C2T9</accession>
<dbReference type="GO" id="GO:0016874">
    <property type="term" value="F:ligase activity"/>
    <property type="evidence" value="ECO:0007669"/>
    <property type="project" value="UniProtKB-KW"/>
</dbReference>
<sequence length="174" mass="19625">MFLDLAKKRRSIRKFTDKEVTDKEIKEIFESVLRAPTAVHRDVMKYILIKDKKSLEILSKFKKSGAEFLKGSSLAIAVISDKSSAKNTYHQDACIGATFIQLACVDLGLSSTWANVTDAKNEEGKASQEYLHELLNLDEKFNVECIIGIGHGAEEKSEKEAWDYDTHVKEIVIK</sequence>
<evidence type="ECO:0000256" key="2">
    <source>
        <dbReference type="ARBA" id="ARBA00023002"/>
    </source>
</evidence>
<comment type="similarity">
    <text evidence="1">Belongs to the nitroreductase family.</text>
</comment>
<dbReference type="CDD" id="cd02151">
    <property type="entry name" value="nitroreductase"/>
    <property type="match status" value="1"/>
</dbReference>
<feature type="domain" description="Nitroreductase" evidence="3">
    <location>
        <begin position="63"/>
        <end position="151"/>
    </location>
</feature>
<dbReference type="Gene3D" id="3.40.109.10">
    <property type="entry name" value="NADH Oxidase"/>
    <property type="match status" value="1"/>
</dbReference>
<dbReference type="Proteomes" id="UP000255517">
    <property type="component" value="Unassembled WGS sequence"/>
</dbReference>
<dbReference type="GO" id="GO:0016491">
    <property type="term" value="F:oxidoreductase activity"/>
    <property type="evidence" value="ECO:0007669"/>
    <property type="project" value="UniProtKB-KW"/>
</dbReference>
<keyword evidence="4" id="KW-0436">Ligase</keyword>
<dbReference type="AlphaFoldDB" id="A0A379C2T9"/>
<dbReference type="PANTHER" id="PTHR43673">
    <property type="entry name" value="NAD(P)H NITROREDUCTASE YDGI-RELATED"/>
    <property type="match status" value="1"/>
</dbReference>
<dbReference type="InterPro" id="IPR029479">
    <property type="entry name" value="Nitroreductase"/>
</dbReference>
<dbReference type="InterPro" id="IPR000415">
    <property type="entry name" value="Nitroreductase-like"/>
</dbReference>
<dbReference type="EMBL" id="UGSZ01000001">
    <property type="protein sequence ID" value="SUB56564.1"/>
    <property type="molecule type" value="Genomic_DNA"/>
</dbReference>
<dbReference type="PANTHER" id="PTHR43673:SF10">
    <property type="entry name" value="NADH DEHYDROGENASE_NAD(P)H NITROREDUCTASE XCC3605-RELATED"/>
    <property type="match status" value="1"/>
</dbReference>
<keyword evidence="2" id="KW-0560">Oxidoreductase</keyword>
<organism evidence="4 5">
    <name type="scientific">Peptoniphilus lacrimalis</name>
    <dbReference type="NCBI Taxonomy" id="33031"/>
    <lineage>
        <taxon>Bacteria</taxon>
        <taxon>Bacillati</taxon>
        <taxon>Bacillota</taxon>
        <taxon>Tissierellia</taxon>
        <taxon>Tissierellales</taxon>
        <taxon>Peptoniphilaceae</taxon>
        <taxon>Peptoniphilus</taxon>
    </lineage>
</organism>
<reference evidence="4 5" key="1">
    <citation type="submission" date="2018-06" db="EMBL/GenBank/DDBJ databases">
        <authorList>
            <consortium name="Pathogen Informatics"/>
            <person name="Doyle S."/>
        </authorList>
    </citation>
    <scope>NUCLEOTIDE SEQUENCE [LARGE SCALE GENOMIC DNA]</scope>
    <source>
        <strain evidence="4 5">NCTC13149</strain>
    </source>
</reference>
<dbReference type="SUPFAM" id="SSF55469">
    <property type="entry name" value="FMN-dependent nitroreductase-like"/>
    <property type="match status" value="1"/>
</dbReference>
<gene>
    <name evidence="4" type="ORF">NCTC13149_00336</name>
</gene>
<feature type="domain" description="Nitroreductase" evidence="3">
    <location>
        <begin position="7"/>
        <end position="60"/>
    </location>
</feature>